<dbReference type="GO" id="GO:0003700">
    <property type="term" value="F:DNA-binding transcription factor activity"/>
    <property type="evidence" value="ECO:0007669"/>
    <property type="project" value="InterPro"/>
</dbReference>
<dbReference type="Proteomes" id="UP000305546">
    <property type="component" value="Unassembled WGS sequence"/>
</dbReference>
<dbReference type="InterPro" id="IPR036388">
    <property type="entry name" value="WH-like_DNA-bd_sf"/>
</dbReference>
<keyword evidence="6" id="KW-1185">Reference proteome</keyword>
<dbReference type="InterPro" id="IPR028978">
    <property type="entry name" value="Chorismate_lyase_/UTRA_dom_sf"/>
</dbReference>
<comment type="caution">
    <text evidence="5">The sequence shown here is derived from an EMBL/GenBank/DDBJ whole genome shotgun (WGS) entry which is preliminary data.</text>
</comment>
<accession>A0A5C4LV90</accession>
<dbReference type="AlphaFoldDB" id="A0A5C4LV90"/>
<dbReference type="PROSITE" id="PS50949">
    <property type="entry name" value="HTH_GNTR"/>
    <property type="match status" value="1"/>
</dbReference>
<dbReference type="Gene3D" id="1.10.10.10">
    <property type="entry name" value="Winged helix-like DNA-binding domain superfamily/Winged helix DNA-binding domain"/>
    <property type="match status" value="1"/>
</dbReference>
<gene>
    <name evidence="5" type="ORF">FG385_27120</name>
</gene>
<dbReference type="InterPro" id="IPR050679">
    <property type="entry name" value="Bact_HTH_transcr_reg"/>
</dbReference>
<reference evidence="5 6" key="1">
    <citation type="submission" date="2019-06" db="EMBL/GenBank/DDBJ databases">
        <title>Amycolatopsis alkalitolerans sp. nov., isolated from Gastrodia elata Blume.</title>
        <authorList>
            <person name="Narsing Rao M.P."/>
            <person name="Li W.J."/>
        </authorList>
    </citation>
    <scope>NUCLEOTIDE SEQUENCE [LARGE SCALE GENOMIC DNA]</scope>
    <source>
        <strain evidence="5 6">SYSUP0005</strain>
    </source>
</reference>
<dbReference type="InterPro" id="IPR000524">
    <property type="entry name" value="Tscrpt_reg_HTH_GntR"/>
</dbReference>
<evidence type="ECO:0000259" key="4">
    <source>
        <dbReference type="PROSITE" id="PS50949"/>
    </source>
</evidence>
<dbReference type="CDD" id="cd07377">
    <property type="entry name" value="WHTH_GntR"/>
    <property type="match status" value="1"/>
</dbReference>
<proteinExistence type="predicted"/>
<evidence type="ECO:0000256" key="2">
    <source>
        <dbReference type="ARBA" id="ARBA00023125"/>
    </source>
</evidence>
<keyword evidence="1" id="KW-0805">Transcription regulation</keyword>
<evidence type="ECO:0000313" key="5">
    <source>
        <dbReference type="EMBL" id="TNC21795.1"/>
    </source>
</evidence>
<dbReference type="GO" id="GO:0003677">
    <property type="term" value="F:DNA binding"/>
    <property type="evidence" value="ECO:0007669"/>
    <property type="project" value="UniProtKB-KW"/>
</dbReference>
<evidence type="ECO:0000313" key="6">
    <source>
        <dbReference type="Proteomes" id="UP000305546"/>
    </source>
</evidence>
<organism evidence="5 6">
    <name type="scientific">Amycolatopsis alkalitolerans</name>
    <dbReference type="NCBI Taxonomy" id="2547244"/>
    <lineage>
        <taxon>Bacteria</taxon>
        <taxon>Bacillati</taxon>
        <taxon>Actinomycetota</taxon>
        <taxon>Actinomycetes</taxon>
        <taxon>Pseudonocardiales</taxon>
        <taxon>Pseudonocardiaceae</taxon>
        <taxon>Amycolatopsis</taxon>
    </lineage>
</organism>
<dbReference type="GO" id="GO:0045892">
    <property type="term" value="P:negative regulation of DNA-templated transcription"/>
    <property type="evidence" value="ECO:0007669"/>
    <property type="project" value="TreeGrafter"/>
</dbReference>
<sequence>MSGHLAQANVRCVRPLDRKSERPLWKQLQERLRERVAAGEFTGHFPGELALVEQYGVSRHTVRQALRELRAEGMVTAERGRQPRVAPNTEIQQPLGALYSLFASVETAGLQQDSLVLVLDTRTDAPAAGRLGLDASAPLVYLERVRLAGAQPLALDRAWLPADVAAPLLEADFTHTSLYAELAARAGIRLERGEEKIHAVMPTPAERALLGCDPGAAAFSIDRAGYARGEPVEWRHTLVRGDRFALTAEFSAGTGYRLR</sequence>
<dbReference type="SUPFAM" id="SSF64288">
    <property type="entry name" value="Chorismate lyase-like"/>
    <property type="match status" value="1"/>
</dbReference>
<dbReference type="EMBL" id="VDFW01000031">
    <property type="protein sequence ID" value="TNC21795.1"/>
    <property type="molecule type" value="Genomic_DNA"/>
</dbReference>
<keyword evidence="3" id="KW-0804">Transcription</keyword>
<name>A0A5C4LV90_9PSEU</name>
<keyword evidence="2" id="KW-0238">DNA-binding</keyword>
<dbReference type="PANTHER" id="PTHR44846:SF17">
    <property type="entry name" value="GNTR-FAMILY TRANSCRIPTIONAL REGULATOR"/>
    <property type="match status" value="1"/>
</dbReference>
<evidence type="ECO:0000256" key="3">
    <source>
        <dbReference type="ARBA" id="ARBA00023163"/>
    </source>
</evidence>
<protein>
    <submittedName>
        <fullName evidence="5">GntR family transcriptional regulator</fullName>
    </submittedName>
</protein>
<dbReference type="Gene3D" id="3.40.1410.10">
    <property type="entry name" value="Chorismate lyase-like"/>
    <property type="match status" value="1"/>
</dbReference>
<dbReference type="Pfam" id="PF07702">
    <property type="entry name" value="UTRA"/>
    <property type="match status" value="1"/>
</dbReference>
<evidence type="ECO:0000256" key="1">
    <source>
        <dbReference type="ARBA" id="ARBA00023015"/>
    </source>
</evidence>
<dbReference type="Pfam" id="PF00392">
    <property type="entry name" value="GntR"/>
    <property type="match status" value="1"/>
</dbReference>
<dbReference type="SMART" id="SM00866">
    <property type="entry name" value="UTRA"/>
    <property type="match status" value="1"/>
</dbReference>
<dbReference type="PRINTS" id="PR00035">
    <property type="entry name" value="HTHGNTR"/>
</dbReference>
<dbReference type="SUPFAM" id="SSF46785">
    <property type="entry name" value="Winged helix' DNA-binding domain"/>
    <property type="match status" value="1"/>
</dbReference>
<dbReference type="PANTHER" id="PTHR44846">
    <property type="entry name" value="MANNOSYL-D-GLYCERATE TRANSPORT/METABOLISM SYSTEM REPRESSOR MNGR-RELATED"/>
    <property type="match status" value="1"/>
</dbReference>
<feature type="domain" description="HTH gntR-type" evidence="4">
    <location>
        <begin position="22"/>
        <end position="88"/>
    </location>
</feature>
<dbReference type="SMART" id="SM00345">
    <property type="entry name" value="HTH_GNTR"/>
    <property type="match status" value="1"/>
</dbReference>
<dbReference type="InterPro" id="IPR011663">
    <property type="entry name" value="UTRA"/>
</dbReference>
<dbReference type="InterPro" id="IPR036390">
    <property type="entry name" value="WH_DNA-bd_sf"/>
</dbReference>
<dbReference type="OrthoDB" id="3194402at2"/>